<reference evidence="3" key="1">
    <citation type="submission" date="2016-06" db="UniProtKB">
        <authorList>
            <consortium name="WormBaseParasite"/>
        </authorList>
    </citation>
    <scope>IDENTIFICATION</scope>
</reference>
<dbReference type="Proteomes" id="UP000271098">
    <property type="component" value="Unassembled WGS sequence"/>
</dbReference>
<evidence type="ECO:0000313" key="3">
    <source>
        <dbReference type="WBParaSite" id="GPUH_0000623801-mRNA-1"/>
    </source>
</evidence>
<gene>
    <name evidence="1" type="ORF">GPUH_LOCUS6230</name>
</gene>
<dbReference type="EMBL" id="UYRT01014344">
    <property type="protein sequence ID" value="VDK53917.1"/>
    <property type="molecule type" value="Genomic_DNA"/>
</dbReference>
<dbReference type="AlphaFoldDB" id="A0A183DBY9"/>
<reference evidence="1 2" key="2">
    <citation type="submission" date="2018-11" db="EMBL/GenBank/DDBJ databases">
        <authorList>
            <consortium name="Pathogen Informatics"/>
        </authorList>
    </citation>
    <scope>NUCLEOTIDE SEQUENCE [LARGE SCALE GENOMIC DNA]</scope>
</reference>
<proteinExistence type="predicted"/>
<sequence>MAAGSKVLESMLYERKTSSSPAIKKRKECEYIVNRQGLFVVSFQEFFESMFLVTKIFAHVGPHLCFFGVFIC</sequence>
<accession>A0A183DBY9</accession>
<protein>
    <submittedName>
        <fullName evidence="3">Ovule protein</fullName>
    </submittedName>
</protein>
<organism evidence="3">
    <name type="scientific">Gongylonema pulchrum</name>
    <dbReference type="NCBI Taxonomy" id="637853"/>
    <lineage>
        <taxon>Eukaryota</taxon>
        <taxon>Metazoa</taxon>
        <taxon>Ecdysozoa</taxon>
        <taxon>Nematoda</taxon>
        <taxon>Chromadorea</taxon>
        <taxon>Rhabditida</taxon>
        <taxon>Spirurina</taxon>
        <taxon>Spiruromorpha</taxon>
        <taxon>Spiruroidea</taxon>
        <taxon>Gongylonematidae</taxon>
        <taxon>Gongylonema</taxon>
    </lineage>
</organism>
<evidence type="ECO:0000313" key="2">
    <source>
        <dbReference type="Proteomes" id="UP000271098"/>
    </source>
</evidence>
<name>A0A183DBY9_9BILA</name>
<dbReference type="WBParaSite" id="GPUH_0000623801-mRNA-1">
    <property type="protein sequence ID" value="GPUH_0000623801-mRNA-1"/>
    <property type="gene ID" value="GPUH_0000623801"/>
</dbReference>
<keyword evidence="2" id="KW-1185">Reference proteome</keyword>
<evidence type="ECO:0000313" key="1">
    <source>
        <dbReference type="EMBL" id="VDK53917.1"/>
    </source>
</evidence>